<sequence length="76" mass="8434">MYLDYFPDGLTESLVDVLIAETLERVEPVGQVPPLFADRDAEIRRERRRASRAAARVVRVLPLVARVAAAVESEAA</sequence>
<dbReference type="Proteomes" id="UP000199501">
    <property type="component" value="Unassembled WGS sequence"/>
</dbReference>
<dbReference type="STRING" id="1271860.SAMN05216174_115140"/>
<dbReference type="AlphaFoldDB" id="A0A1G6WRT7"/>
<reference evidence="2" key="1">
    <citation type="submission" date="2016-10" db="EMBL/GenBank/DDBJ databases">
        <authorList>
            <person name="Varghese N."/>
            <person name="Submissions S."/>
        </authorList>
    </citation>
    <scope>NUCLEOTIDE SEQUENCE [LARGE SCALE GENOMIC DNA]</scope>
    <source>
        <strain evidence="2">IBRC-M 10403</strain>
    </source>
</reference>
<dbReference type="EMBL" id="FMZZ01000015">
    <property type="protein sequence ID" value="SDD68509.1"/>
    <property type="molecule type" value="Genomic_DNA"/>
</dbReference>
<accession>A0A1G6WRT7</accession>
<evidence type="ECO:0000313" key="2">
    <source>
        <dbReference type="Proteomes" id="UP000199501"/>
    </source>
</evidence>
<keyword evidence="2" id="KW-1185">Reference proteome</keyword>
<gene>
    <name evidence="1" type="ORF">SAMN05216174_115140</name>
</gene>
<organism evidence="1 2">
    <name type="scientific">Actinokineospora iranica</name>
    <dbReference type="NCBI Taxonomy" id="1271860"/>
    <lineage>
        <taxon>Bacteria</taxon>
        <taxon>Bacillati</taxon>
        <taxon>Actinomycetota</taxon>
        <taxon>Actinomycetes</taxon>
        <taxon>Pseudonocardiales</taxon>
        <taxon>Pseudonocardiaceae</taxon>
        <taxon>Actinokineospora</taxon>
    </lineage>
</organism>
<protein>
    <submittedName>
        <fullName evidence="1">Uncharacterized protein</fullName>
    </submittedName>
</protein>
<dbReference type="RefSeq" id="WP_091455699.1">
    <property type="nucleotide sequence ID" value="NZ_FMZZ01000015.1"/>
</dbReference>
<evidence type="ECO:0000313" key="1">
    <source>
        <dbReference type="EMBL" id="SDD68509.1"/>
    </source>
</evidence>
<proteinExistence type="predicted"/>
<name>A0A1G6WRT7_9PSEU</name>